<evidence type="ECO:0000313" key="3">
    <source>
        <dbReference type="Proteomes" id="UP000044616"/>
    </source>
</evidence>
<evidence type="ECO:0000256" key="1">
    <source>
        <dbReference type="SAM" id="Phobius"/>
    </source>
</evidence>
<keyword evidence="1" id="KW-1133">Transmembrane helix</keyword>
<keyword evidence="1" id="KW-0472">Membrane</keyword>
<organism evidence="2 3">
    <name type="scientific">Staphylococcus schweitzeri</name>
    <dbReference type="NCBI Taxonomy" id="1654388"/>
    <lineage>
        <taxon>Bacteria</taxon>
        <taxon>Bacillati</taxon>
        <taxon>Bacillota</taxon>
        <taxon>Bacilli</taxon>
        <taxon>Bacillales</taxon>
        <taxon>Staphylococcaceae</taxon>
        <taxon>Staphylococcus</taxon>
    </lineage>
</organism>
<feature type="transmembrane region" description="Helical" evidence="1">
    <location>
        <begin position="81"/>
        <end position="103"/>
    </location>
</feature>
<feature type="transmembrane region" description="Helical" evidence="1">
    <location>
        <begin position="53"/>
        <end position="75"/>
    </location>
</feature>
<dbReference type="EMBL" id="CCEH01000011">
    <property type="protein sequence ID" value="CDR28372.1"/>
    <property type="molecule type" value="Genomic_DNA"/>
</dbReference>
<sequence>MRLKVLLHFTAAIFISFMLLWMNMLIDILSKQTHLKALLLNLDFLIHSDNAPYTLEIICHLLIGSVIYFVFVLLFRTSKRLYYLCYIPLFLLFIALYPLLVFIAQRPIFQFSVTELIG</sequence>
<feature type="transmembrane region" description="Helical" evidence="1">
    <location>
        <begin position="6"/>
        <end position="26"/>
    </location>
</feature>
<dbReference type="Proteomes" id="UP000044616">
    <property type="component" value="Unassembled WGS sequence"/>
</dbReference>
<reference evidence="2 3" key="1">
    <citation type="submission" date="2014-05" db="EMBL/GenBank/DDBJ databases">
        <authorList>
            <person name="Aslett A.Martin."/>
            <person name="De Silva Nishadi"/>
        </authorList>
    </citation>
    <scope>NUCLEOTIDE SEQUENCE [LARGE SCALE GENOMIC DNA]</scope>
</reference>
<keyword evidence="1" id="KW-0812">Transmembrane</keyword>
<protein>
    <submittedName>
        <fullName evidence="2">Membrane protein</fullName>
    </submittedName>
</protein>
<name>A0A077UMC4_9STAP</name>
<dbReference type="AlphaFoldDB" id="A0A077UMC4"/>
<proteinExistence type="predicted"/>
<gene>
    <name evidence="2" type="ORF">ERS140147_01504</name>
</gene>
<accession>A0A077UMC4</accession>
<evidence type="ECO:0000313" key="2">
    <source>
        <dbReference type="EMBL" id="CDR28372.1"/>
    </source>
</evidence>
<dbReference type="RefSeq" id="WP_052027971.1">
    <property type="nucleotide sequence ID" value="NZ_CCEH01000011.1"/>
</dbReference>